<dbReference type="InterPro" id="IPR015943">
    <property type="entry name" value="WD40/YVTN_repeat-like_dom_sf"/>
</dbReference>
<proteinExistence type="predicted"/>
<dbReference type="EMBL" id="PIPX01000001">
    <property type="protein sequence ID" value="RUO56615.1"/>
    <property type="molecule type" value="Genomic_DNA"/>
</dbReference>
<gene>
    <name evidence="2" type="ORF">CWI70_07730</name>
</gene>
<evidence type="ECO:0000313" key="2">
    <source>
        <dbReference type="EMBL" id="RUO56615.1"/>
    </source>
</evidence>
<dbReference type="RefSeq" id="WP_126772007.1">
    <property type="nucleotide sequence ID" value="NZ_PIPX01000001.1"/>
</dbReference>
<dbReference type="AlphaFoldDB" id="A0A432Y6K6"/>
<dbReference type="PROSITE" id="PS51257">
    <property type="entry name" value="PROKAR_LIPOPROTEIN"/>
    <property type="match status" value="1"/>
</dbReference>
<keyword evidence="1" id="KW-0732">Signal</keyword>
<evidence type="ECO:0008006" key="4">
    <source>
        <dbReference type="Google" id="ProtNLM"/>
    </source>
</evidence>
<feature type="signal peptide" evidence="1">
    <location>
        <begin position="1"/>
        <end position="19"/>
    </location>
</feature>
<feature type="chain" id="PRO_5019461032" description="Photosynthesis system II assembly factor Ycf48/Hcf136-like domain-containing protein" evidence="1">
    <location>
        <begin position="20"/>
        <end position="357"/>
    </location>
</feature>
<dbReference type="Proteomes" id="UP000287649">
    <property type="component" value="Unassembled WGS sequence"/>
</dbReference>
<accession>A0A432Y6K6</accession>
<dbReference type="OrthoDB" id="9757809at2"/>
<name>A0A432Y6K6_9GAMM</name>
<dbReference type="Gene3D" id="2.130.10.10">
    <property type="entry name" value="YVTN repeat-like/Quinoprotein amine dehydrogenase"/>
    <property type="match status" value="1"/>
</dbReference>
<reference evidence="3" key="1">
    <citation type="journal article" date="2018" name="Front. Microbiol.">
        <title>Genome-Based Analysis Reveals the Taxonomy and Diversity of the Family Idiomarinaceae.</title>
        <authorList>
            <person name="Liu Y."/>
            <person name="Lai Q."/>
            <person name="Shao Z."/>
        </authorList>
    </citation>
    <scope>NUCLEOTIDE SEQUENCE [LARGE SCALE GENOMIC DNA]</scope>
    <source>
        <strain evidence="3">PO-M2</strain>
    </source>
</reference>
<dbReference type="InterPro" id="IPR036278">
    <property type="entry name" value="Sialidase_sf"/>
</dbReference>
<sequence length="357" mass="38389">MKSLWIVIALGIFTLTACGGGSDDTPPDAGNPPPVSSTLSTELSGSQTVDALVLDGEAQLAATTSGLLWRADADAQWQTRSPLSEPVTALTIIDEGHYLAAFAGDESAPAPLYVTTDSGLTWQAVSHNFGGTEHTPIRALRYDSTTDQIYALGADALAVADRSAQDWILLAGRWDAFATGLNLLRIDPVDNAVWYGGQGAIENGFLVRYDRDTQEQQRWDDLLPNPSSFKGGLIHPTDQQLVLFSGEGGIVRSTDHGASWTLPLGDVNHRFYFDIVLADSGVLYTAGYDKGSPTQDLIVECSSDNGFSWHRNDFSEATSRGGVKSLMLVDEVDTTKLYLGLWENGIKSVDLSDLQCG</sequence>
<comment type="caution">
    <text evidence="2">The sequence shown here is derived from an EMBL/GenBank/DDBJ whole genome shotgun (WGS) entry which is preliminary data.</text>
</comment>
<keyword evidence="3" id="KW-1185">Reference proteome</keyword>
<dbReference type="SUPFAM" id="SSF50939">
    <property type="entry name" value="Sialidases"/>
    <property type="match status" value="1"/>
</dbReference>
<evidence type="ECO:0000256" key="1">
    <source>
        <dbReference type="SAM" id="SignalP"/>
    </source>
</evidence>
<protein>
    <recommendedName>
        <fullName evidence="4">Photosynthesis system II assembly factor Ycf48/Hcf136-like domain-containing protein</fullName>
    </recommendedName>
</protein>
<evidence type="ECO:0000313" key="3">
    <source>
        <dbReference type="Proteomes" id="UP000287649"/>
    </source>
</evidence>
<organism evidence="2 3">
    <name type="scientific">Pseudidiomarina homiensis</name>
    <dbReference type="NCBI Taxonomy" id="364198"/>
    <lineage>
        <taxon>Bacteria</taxon>
        <taxon>Pseudomonadati</taxon>
        <taxon>Pseudomonadota</taxon>
        <taxon>Gammaproteobacteria</taxon>
        <taxon>Alteromonadales</taxon>
        <taxon>Idiomarinaceae</taxon>
        <taxon>Pseudidiomarina</taxon>
    </lineage>
</organism>